<evidence type="ECO:0000256" key="1">
    <source>
        <dbReference type="SAM" id="MobiDB-lite"/>
    </source>
</evidence>
<feature type="compositionally biased region" description="Polar residues" evidence="1">
    <location>
        <begin position="144"/>
        <end position="159"/>
    </location>
</feature>
<reference evidence="2" key="1">
    <citation type="submission" date="2023-03" db="EMBL/GenBank/DDBJ databases">
        <title>Massive genome expansion in bonnet fungi (Mycena s.s.) driven by repeated elements and novel gene families across ecological guilds.</title>
        <authorList>
            <consortium name="Lawrence Berkeley National Laboratory"/>
            <person name="Harder C.B."/>
            <person name="Miyauchi S."/>
            <person name="Viragh M."/>
            <person name="Kuo A."/>
            <person name="Thoen E."/>
            <person name="Andreopoulos B."/>
            <person name="Lu D."/>
            <person name="Skrede I."/>
            <person name="Drula E."/>
            <person name="Henrissat B."/>
            <person name="Morin E."/>
            <person name="Kohler A."/>
            <person name="Barry K."/>
            <person name="LaButti K."/>
            <person name="Morin E."/>
            <person name="Salamov A."/>
            <person name="Lipzen A."/>
            <person name="Mereny Z."/>
            <person name="Hegedus B."/>
            <person name="Baldrian P."/>
            <person name="Stursova M."/>
            <person name="Weitz H."/>
            <person name="Taylor A."/>
            <person name="Grigoriev I.V."/>
            <person name="Nagy L.G."/>
            <person name="Martin F."/>
            <person name="Kauserud H."/>
        </authorList>
    </citation>
    <scope>NUCLEOTIDE SEQUENCE</scope>
    <source>
        <strain evidence="2">CBHHK002</strain>
    </source>
</reference>
<dbReference type="EMBL" id="JARIHO010000034">
    <property type="protein sequence ID" value="KAJ7333224.1"/>
    <property type="molecule type" value="Genomic_DNA"/>
</dbReference>
<protein>
    <submittedName>
        <fullName evidence="2">Uncharacterized protein</fullName>
    </submittedName>
</protein>
<name>A0AAD6ZP34_9AGAR</name>
<dbReference type="Proteomes" id="UP001218218">
    <property type="component" value="Unassembled WGS sequence"/>
</dbReference>
<accession>A0AAD6ZP34</accession>
<feature type="region of interest" description="Disordered" evidence="1">
    <location>
        <begin position="143"/>
        <end position="181"/>
    </location>
</feature>
<sequence length="181" mass="19816">MHSTRCRCRPSWRTRHRSPCSHIHTRDPLLHPALVLVGLYLRALPSSAANLLLRPPLALLRLHLCAHDSGLRPLALAQDQDAMEMINTMPDTPALPRSRRSASTSVASPALRSRWSSSTLSSIHSAHAVTASPKTFSFRGATCCSASPRSAHRPTSSKSPVPALNPHTWRPTPTPAHTRTR</sequence>
<evidence type="ECO:0000313" key="2">
    <source>
        <dbReference type="EMBL" id="KAJ7333224.1"/>
    </source>
</evidence>
<feature type="compositionally biased region" description="Low complexity" evidence="1">
    <location>
        <begin position="166"/>
        <end position="181"/>
    </location>
</feature>
<keyword evidence="3" id="KW-1185">Reference proteome</keyword>
<gene>
    <name evidence="2" type="ORF">DFH08DRAFT_304489</name>
</gene>
<proteinExistence type="predicted"/>
<evidence type="ECO:0000313" key="3">
    <source>
        <dbReference type="Proteomes" id="UP001218218"/>
    </source>
</evidence>
<organism evidence="2 3">
    <name type="scientific">Mycena albidolilacea</name>
    <dbReference type="NCBI Taxonomy" id="1033008"/>
    <lineage>
        <taxon>Eukaryota</taxon>
        <taxon>Fungi</taxon>
        <taxon>Dikarya</taxon>
        <taxon>Basidiomycota</taxon>
        <taxon>Agaricomycotina</taxon>
        <taxon>Agaricomycetes</taxon>
        <taxon>Agaricomycetidae</taxon>
        <taxon>Agaricales</taxon>
        <taxon>Marasmiineae</taxon>
        <taxon>Mycenaceae</taxon>
        <taxon>Mycena</taxon>
    </lineage>
</organism>
<dbReference type="AlphaFoldDB" id="A0AAD6ZP34"/>
<comment type="caution">
    <text evidence="2">The sequence shown here is derived from an EMBL/GenBank/DDBJ whole genome shotgun (WGS) entry which is preliminary data.</text>
</comment>